<dbReference type="OrthoDB" id="8077621at2"/>
<sequence>MSGIKSRDSSVRRPPLIDKIELWLSKSRVVDGLWIGCFLSDDPERALERVEDALRLIERSAPLHYRRVKTSLSRIWVQLVPHGAGCYEHSLNACLLDVRVVESKATTVEWIASAIVHEATHARLENRGIRYYESVRPRIERICARREFDFARRLSGVDALKEEIAWRLDRCRDGSPNYTDQNIRQSQDQGSVEALRHLGTPDWAIALMFRVRDLRAGIRRLTRLITGVLVR</sequence>
<dbReference type="AlphaFoldDB" id="A0A5P6P8X9"/>
<proteinExistence type="predicted"/>
<reference evidence="2" key="1">
    <citation type="submission" date="2019-10" db="EMBL/GenBank/DDBJ databases">
        <title>Complete Genome Sequence of Bradyrhizobium betae type strain PL7HG1T.</title>
        <authorList>
            <person name="Bromfield E.S.P."/>
            <person name="Cloutier S."/>
        </authorList>
    </citation>
    <scope>NUCLEOTIDE SEQUENCE [LARGE SCALE GENOMIC DNA]</scope>
    <source>
        <strain evidence="2">PL7HG1</strain>
    </source>
</reference>
<dbReference type="Proteomes" id="UP000325641">
    <property type="component" value="Chromosome"/>
</dbReference>
<dbReference type="KEGG" id="bbet:F8237_21270"/>
<evidence type="ECO:0000313" key="2">
    <source>
        <dbReference type="Proteomes" id="UP000325641"/>
    </source>
</evidence>
<protein>
    <submittedName>
        <fullName evidence="1">Uncharacterized protein</fullName>
    </submittedName>
</protein>
<dbReference type="RefSeq" id="WP_151647625.1">
    <property type="nucleotide sequence ID" value="NZ_CP044543.1"/>
</dbReference>
<accession>A0A5P6P8X9</accession>
<gene>
    <name evidence="1" type="ORF">F8237_21270</name>
</gene>
<evidence type="ECO:0000313" key="1">
    <source>
        <dbReference type="EMBL" id="QFI74715.1"/>
    </source>
</evidence>
<dbReference type="EMBL" id="CP044543">
    <property type="protein sequence ID" value="QFI74715.1"/>
    <property type="molecule type" value="Genomic_DNA"/>
</dbReference>
<name>A0A5P6P8X9_9BRAD</name>
<organism evidence="1 2">
    <name type="scientific">Bradyrhizobium betae</name>
    <dbReference type="NCBI Taxonomy" id="244734"/>
    <lineage>
        <taxon>Bacteria</taxon>
        <taxon>Pseudomonadati</taxon>
        <taxon>Pseudomonadota</taxon>
        <taxon>Alphaproteobacteria</taxon>
        <taxon>Hyphomicrobiales</taxon>
        <taxon>Nitrobacteraceae</taxon>
        <taxon>Bradyrhizobium</taxon>
    </lineage>
</organism>